<organism evidence="1 2">
    <name type="scientific">Irpex rosettiformis</name>
    <dbReference type="NCBI Taxonomy" id="378272"/>
    <lineage>
        <taxon>Eukaryota</taxon>
        <taxon>Fungi</taxon>
        <taxon>Dikarya</taxon>
        <taxon>Basidiomycota</taxon>
        <taxon>Agaricomycotina</taxon>
        <taxon>Agaricomycetes</taxon>
        <taxon>Polyporales</taxon>
        <taxon>Irpicaceae</taxon>
        <taxon>Irpex</taxon>
    </lineage>
</organism>
<dbReference type="Proteomes" id="UP001055072">
    <property type="component" value="Unassembled WGS sequence"/>
</dbReference>
<evidence type="ECO:0000313" key="2">
    <source>
        <dbReference type="Proteomes" id="UP001055072"/>
    </source>
</evidence>
<reference evidence="1" key="1">
    <citation type="journal article" date="2021" name="Environ. Microbiol.">
        <title>Gene family expansions and transcriptome signatures uncover fungal adaptations to wood decay.</title>
        <authorList>
            <person name="Hage H."/>
            <person name="Miyauchi S."/>
            <person name="Viragh M."/>
            <person name="Drula E."/>
            <person name="Min B."/>
            <person name="Chaduli D."/>
            <person name="Navarro D."/>
            <person name="Favel A."/>
            <person name="Norest M."/>
            <person name="Lesage-Meessen L."/>
            <person name="Balint B."/>
            <person name="Merenyi Z."/>
            <person name="de Eugenio L."/>
            <person name="Morin E."/>
            <person name="Martinez A.T."/>
            <person name="Baldrian P."/>
            <person name="Stursova M."/>
            <person name="Martinez M.J."/>
            <person name="Novotny C."/>
            <person name="Magnuson J.K."/>
            <person name="Spatafora J.W."/>
            <person name="Maurice S."/>
            <person name="Pangilinan J."/>
            <person name="Andreopoulos W."/>
            <person name="LaButti K."/>
            <person name="Hundley H."/>
            <person name="Na H."/>
            <person name="Kuo A."/>
            <person name="Barry K."/>
            <person name="Lipzen A."/>
            <person name="Henrissat B."/>
            <person name="Riley R."/>
            <person name="Ahrendt S."/>
            <person name="Nagy L.G."/>
            <person name="Grigoriev I.V."/>
            <person name="Martin F."/>
            <person name="Rosso M.N."/>
        </authorList>
    </citation>
    <scope>NUCLEOTIDE SEQUENCE</scope>
    <source>
        <strain evidence="1">CBS 384.51</strain>
    </source>
</reference>
<proteinExistence type="predicted"/>
<keyword evidence="2" id="KW-1185">Reference proteome</keyword>
<evidence type="ECO:0000313" key="1">
    <source>
        <dbReference type="EMBL" id="KAI0084860.1"/>
    </source>
</evidence>
<accession>A0ACB8TS35</accession>
<protein>
    <submittedName>
        <fullName evidence="1">Glutaredoxin</fullName>
    </submittedName>
</protein>
<name>A0ACB8TS35_9APHY</name>
<gene>
    <name evidence="1" type="ORF">BDY19DRAFT_897679</name>
</gene>
<dbReference type="EMBL" id="MU274937">
    <property type="protein sequence ID" value="KAI0084860.1"/>
    <property type="molecule type" value="Genomic_DNA"/>
</dbReference>
<sequence length="233" mass="25628">MAGSAYRRRRVIWSLILFALGTLIYLGTQSGSRSWSLPSYLKEIGLSSSSSPARLVADAKNDESIGAGRPRIQEIHGLLHFVTAYPGRRLNEHAGKIHVVGLGEEVEVDGNDSIDLRVFSPDGSDDWQSYVKVLREDHPLVVFSKSYCPYSKRAKALLSTYELSPPPTIIELDLRSDAPIIQNILKRLTGRATVPNILLQGISIGGSDTIQELDDKGELRKMLEEGGLSVTRS</sequence>
<comment type="caution">
    <text evidence="1">The sequence shown here is derived from an EMBL/GenBank/DDBJ whole genome shotgun (WGS) entry which is preliminary data.</text>
</comment>